<dbReference type="PANTHER" id="PTHR10773:SF19">
    <property type="match status" value="1"/>
</dbReference>
<dbReference type="PANTHER" id="PTHR10773">
    <property type="entry name" value="DNA-DIRECTED RNA POLYMERASES I, II, AND III SUBUNIT RPABC2"/>
    <property type="match status" value="1"/>
</dbReference>
<comment type="caution">
    <text evidence="1">The sequence shown here is derived from an EMBL/GenBank/DDBJ whole genome shotgun (WGS) entry which is preliminary data.</text>
</comment>
<protein>
    <submittedName>
        <fullName evidence="1">Uncharacterized protein</fullName>
    </submittedName>
</protein>
<accession>A0AAV2S7Z4</accession>
<organism evidence="1 2">
    <name type="scientific">Meganyctiphanes norvegica</name>
    <name type="common">Northern krill</name>
    <name type="synonym">Thysanopoda norvegica</name>
    <dbReference type="NCBI Taxonomy" id="48144"/>
    <lineage>
        <taxon>Eukaryota</taxon>
        <taxon>Metazoa</taxon>
        <taxon>Ecdysozoa</taxon>
        <taxon>Arthropoda</taxon>
        <taxon>Crustacea</taxon>
        <taxon>Multicrustacea</taxon>
        <taxon>Malacostraca</taxon>
        <taxon>Eumalacostraca</taxon>
        <taxon>Eucarida</taxon>
        <taxon>Euphausiacea</taxon>
        <taxon>Euphausiidae</taxon>
        <taxon>Meganyctiphanes</taxon>
    </lineage>
</organism>
<keyword evidence="2" id="KW-1185">Reference proteome</keyword>
<reference evidence="1 2" key="1">
    <citation type="submission" date="2024-05" db="EMBL/GenBank/DDBJ databases">
        <authorList>
            <person name="Wallberg A."/>
        </authorList>
    </citation>
    <scope>NUCLEOTIDE SEQUENCE [LARGE SCALE GENOMIC DNA]</scope>
</reference>
<dbReference type="AlphaFoldDB" id="A0AAV2S7Z4"/>
<gene>
    <name evidence="1" type="ORF">MNOR_LOCUS32305</name>
</gene>
<evidence type="ECO:0000313" key="2">
    <source>
        <dbReference type="Proteomes" id="UP001497623"/>
    </source>
</evidence>
<evidence type="ECO:0000313" key="1">
    <source>
        <dbReference type="EMBL" id="CAL4159647.1"/>
    </source>
</evidence>
<dbReference type="EMBL" id="CAXKWB010043668">
    <property type="protein sequence ID" value="CAL4159647.1"/>
    <property type="molecule type" value="Genomic_DNA"/>
</dbReference>
<dbReference type="Proteomes" id="UP001497623">
    <property type="component" value="Unassembled WGS sequence"/>
</dbReference>
<proteinExistence type="predicted"/>
<sequence length="794" mass="91583">MQAANQQITSPSRTGERYVNTKYWQKYVSPITGKTIIAKKIGKPCTCTKLCFATVGDETITFLHAGFWAFDDHDIQTAFIQKHVKEKPGSPHDTEYKTRTRKRTREYCLKVGDNLVEVCKEAFASILGISPMRVSRAMNKVIASDVLIPDMQEKHTNPPQMSTLQLAEYHIDNVPTVTNYYCRDTSHNVRYLEVGVESRAQMYLLYQEWLNTHHPGTEPIKQCVYEGLLTFEFPSLKLSKSRYDTCRACDIMNTQMKKNVKVKTEPEEVYSHEDKEEQSLNEVTVLSQDVGIDKEEVEIKDEPLYFQQVKNEPREDFFHKDKEERTVNEVTILGQDVGITKEEAEIKDDPLYFQQVKTEPEEVYSHEDKEEQTLNELTVLGQDVGIVKEKNEIKEVQLYFQQVKTEPEEVYVHEDKEEQTVNEVLQANNQQNLSPSGSLKRNINPENWQHSIAKKACNSGKQYVSPITGKTVPAKNIGNPCTCTKQCFAKVGDESITALHAMFWESDDHNFQTAFIQKHVTEKPVIHHNTGNETRTKIFRREYWFKVGDNLVEVCKEAFASILGISRSRIYRAIKTRKITREYCLKVGDNLVEVCKEAFASILGISPMHVSRYRCAHTRCAHVLKSDMQGKHMNHPKVSTLQLAQYHIDNVPTVTNHYCRNTSHNVRYLEVGVESRAHMYQLYQEWLHTHHPGMEPIKQCVYEGLLISEFPSLKLSKSRSDTCRACDIMNTQLKKNVKVKTKPEEVHSHEDKDEQTVNEVTMMGQDVGIVKEEMEIKEEQLCFQHAEITVKKLN</sequence>
<name>A0AAV2S7Z4_MEGNR</name>